<dbReference type="AlphaFoldDB" id="A0A2T0WD30"/>
<feature type="transmembrane region" description="Helical" evidence="1">
    <location>
        <begin position="64"/>
        <end position="83"/>
    </location>
</feature>
<feature type="transmembrane region" description="Helical" evidence="1">
    <location>
        <begin position="168"/>
        <end position="187"/>
    </location>
</feature>
<keyword evidence="4" id="KW-1185">Reference proteome</keyword>
<organism evidence="3 4">
    <name type="scientific">Mongoliibacter ruber</name>
    <dbReference type="NCBI Taxonomy" id="1750599"/>
    <lineage>
        <taxon>Bacteria</taxon>
        <taxon>Pseudomonadati</taxon>
        <taxon>Bacteroidota</taxon>
        <taxon>Cytophagia</taxon>
        <taxon>Cytophagales</taxon>
        <taxon>Cyclobacteriaceae</taxon>
        <taxon>Mongoliibacter</taxon>
    </lineage>
</organism>
<evidence type="ECO:0000313" key="3">
    <source>
        <dbReference type="EMBL" id="PRY84575.1"/>
    </source>
</evidence>
<reference evidence="3 4" key="1">
    <citation type="submission" date="2018-03" db="EMBL/GenBank/DDBJ databases">
        <title>Genomic Encyclopedia of Archaeal and Bacterial Type Strains, Phase II (KMG-II): from individual species to whole genera.</title>
        <authorList>
            <person name="Goeker M."/>
        </authorList>
    </citation>
    <scope>NUCLEOTIDE SEQUENCE [LARGE SCALE GENOMIC DNA]</scope>
    <source>
        <strain evidence="3 4">DSM 27929</strain>
    </source>
</reference>
<protein>
    <recommendedName>
        <fullName evidence="2">Phosphatidic acid phosphatase type 2/haloperoxidase domain-containing protein</fullName>
    </recommendedName>
</protein>
<feature type="domain" description="Phosphatidic acid phosphatase type 2/haloperoxidase" evidence="2">
    <location>
        <begin position="114"/>
        <end position="185"/>
    </location>
</feature>
<proteinExistence type="predicted"/>
<feature type="transmembrane region" description="Helical" evidence="1">
    <location>
        <begin position="118"/>
        <end position="134"/>
    </location>
</feature>
<keyword evidence="1" id="KW-1133">Transmembrane helix</keyword>
<gene>
    <name evidence="3" type="ORF">CLW00_11936</name>
</gene>
<keyword evidence="1" id="KW-0472">Membrane</keyword>
<dbReference type="InterPro" id="IPR000326">
    <property type="entry name" value="PAP2/HPO"/>
</dbReference>
<dbReference type="EMBL" id="PVTR01000019">
    <property type="protein sequence ID" value="PRY84575.1"/>
    <property type="molecule type" value="Genomic_DNA"/>
</dbReference>
<name>A0A2T0WD30_9BACT</name>
<evidence type="ECO:0000313" key="4">
    <source>
        <dbReference type="Proteomes" id="UP000238157"/>
    </source>
</evidence>
<comment type="caution">
    <text evidence="3">The sequence shown here is derived from an EMBL/GenBank/DDBJ whole genome shotgun (WGS) entry which is preliminary data.</text>
</comment>
<feature type="transmembrane region" description="Helical" evidence="1">
    <location>
        <begin position="23"/>
        <end position="44"/>
    </location>
</feature>
<evidence type="ECO:0000259" key="2">
    <source>
        <dbReference type="Pfam" id="PF01569"/>
    </source>
</evidence>
<accession>A0A2T0WD30</accession>
<keyword evidence="1" id="KW-0812">Transmembrane</keyword>
<dbReference type="Proteomes" id="UP000238157">
    <property type="component" value="Unassembled WGS sequence"/>
</dbReference>
<dbReference type="Gene3D" id="1.20.144.10">
    <property type="entry name" value="Phosphatidic acid phosphatase type 2/haloperoxidase"/>
    <property type="match status" value="1"/>
</dbReference>
<evidence type="ECO:0000256" key="1">
    <source>
        <dbReference type="SAM" id="Phobius"/>
    </source>
</evidence>
<feature type="transmembrane region" description="Helical" evidence="1">
    <location>
        <begin position="89"/>
        <end position="111"/>
    </location>
</feature>
<feature type="transmembrane region" description="Helical" evidence="1">
    <location>
        <begin position="140"/>
        <end position="161"/>
    </location>
</feature>
<dbReference type="Pfam" id="PF01569">
    <property type="entry name" value="PAP2"/>
    <property type="match status" value="1"/>
</dbReference>
<sequence length="188" mass="21310">MPTFVVALLLFKAEQPPQFTFTTNLLLVFMVFLTTFIIPSLSIITLKLTKNIPSLHMKERNERLLPFAMISAFFLLATYLFSTKQELDPLIVMALFLITACIIILTIVTFFAKISAHMMGVSGLLGFVLYVLIQNPQSQMMPYFLGTMVLTGAIGSSRLYLNAHKPIEILWGFLLGFSVCFSGMWYWM</sequence>